<dbReference type="PANTHER" id="PTHR30347:SF1">
    <property type="entry name" value="MECHANOSENSITIVE CHANNEL MSCK"/>
    <property type="match status" value="1"/>
</dbReference>
<feature type="transmembrane region" description="Helical" evidence="9">
    <location>
        <begin position="757"/>
        <end position="778"/>
    </location>
</feature>
<evidence type="ECO:0000256" key="3">
    <source>
        <dbReference type="ARBA" id="ARBA00022475"/>
    </source>
</evidence>
<keyword evidence="10" id="KW-0732">Signal</keyword>
<feature type="transmembrane region" description="Helical" evidence="9">
    <location>
        <begin position="525"/>
        <end position="541"/>
    </location>
</feature>
<comment type="caution">
    <text evidence="15">The sequence shown here is derived from an EMBL/GenBank/DDBJ whole genome shotgun (WGS) entry which is preliminary data.</text>
</comment>
<gene>
    <name evidence="15" type="primary">mscM</name>
    <name evidence="15" type="ORF">KOR42_25870</name>
</gene>
<evidence type="ECO:0000256" key="2">
    <source>
        <dbReference type="ARBA" id="ARBA00008017"/>
    </source>
</evidence>
<feature type="transmembrane region" description="Helical" evidence="9">
    <location>
        <begin position="685"/>
        <end position="705"/>
    </location>
</feature>
<keyword evidence="16" id="KW-1185">Reference proteome</keyword>
<feature type="transmembrane region" description="Helical" evidence="9">
    <location>
        <begin position="872"/>
        <end position="891"/>
    </location>
</feature>
<evidence type="ECO:0000313" key="16">
    <source>
        <dbReference type="Proteomes" id="UP000317243"/>
    </source>
</evidence>
<name>A0A5C5WYK8_9PLAN</name>
<dbReference type="Pfam" id="PF21082">
    <property type="entry name" value="MS_channel_3rd"/>
    <property type="match status" value="1"/>
</dbReference>
<comment type="similarity">
    <text evidence="2">Belongs to the MscS (TC 1.A.23) family.</text>
</comment>
<evidence type="ECO:0000256" key="4">
    <source>
        <dbReference type="ARBA" id="ARBA00022692"/>
    </source>
</evidence>
<evidence type="ECO:0000259" key="12">
    <source>
        <dbReference type="Pfam" id="PF12794"/>
    </source>
</evidence>
<evidence type="ECO:0000256" key="8">
    <source>
        <dbReference type="SAM" id="MobiDB-lite"/>
    </source>
</evidence>
<feature type="domain" description="Mechanosensitive ion channel MscS" evidence="11">
    <location>
        <begin position="961"/>
        <end position="1026"/>
    </location>
</feature>
<evidence type="ECO:0000256" key="7">
    <source>
        <dbReference type="SAM" id="Coils"/>
    </source>
</evidence>
<dbReference type="PANTHER" id="PTHR30347">
    <property type="entry name" value="POTASSIUM CHANNEL RELATED"/>
    <property type="match status" value="1"/>
</dbReference>
<feature type="transmembrane region" description="Helical" evidence="9">
    <location>
        <begin position="912"/>
        <end position="933"/>
    </location>
</feature>
<reference evidence="15 16" key="1">
    <citation type="submission" date="2019-02" db="EMBL/GenBank/DDBJ databases">
        <title>Deep-cultivation of Planctomycetes and their phenomic and genomic characterization uncovers novel biology.</title>
        <authorList>
            <person name="Wiegand S."/>
            <person name="Jogler M."/>
            <person name="Boedeker C."/>
            <person name="Pinto D."/>
            <person name="Vollmers J."/>
            <person name="Rivas-Marin E."/>
            <person name="Kohn T."/>
            <person name="Peeters S.H."/>
            <person name="Heuer A."/>
            <person name="Rast P."/>
            <person name="Oberbeckmann S."/>
            <person name="Bunk B."/>
            <person name="Jeske O."/>
            <person name="Meyerdierks A."/>
            <person name="Storesund J.E."/>
            <person name="Kallscheuer N."/>
            <person name="Luecker S."/>
            <person name="Lage O.M."/>
            <person name="Pohl T."/>
            <person name="Merkel B.J."/>
            <person name="Hornburger P."/>
            <person name="Mueller R.-W."/>
            <person name="Bruemmer F."/>
            <person name="Labrenz M."/>
            <person name="Spormann A.M."/>
            <person name="Op Den Camp H."/>
            <person name="Overmann J."/>
            <person name="Amann R."/>
            <person name="Jetten M.S.M."/>
            <person name="Mascher T."/>
            <person name="Medema M.H."/>
            <person name="Devos D.P."/>
            <person name="Kaster A.-K."/>
            <person name="Ovreas L."/>
            <person name="Rohde M."/>
            <person name="Galperin M.Y."/>
            <person name="Jogler C."/>
        </authorList>
    </citation>
    <scope>NUCLEOTIDE SEQUENCE [LARGE SCALE GENOMIC DNA]</scope>
    <source>
        <strain evidence="15 16">KOR42</strain>
    </source>
</reference>
<dbReference type="Pfam" id="PF00924">
    <property type="entry name" value="MS_channel_2nd"/>
    <property type="match status" value="1"/>
</dbReference>
<organism evidence="15 16">
    <name type="scientific">Thalassoglobus neptunius</name>
    <dbReference type="NCBI Taxonomy" id="1938619"/>
    <lineage>
        <taxon>Bacteria</taxon>
        <taxon>Pseudomonadati</taxon>
        <taxon>Planctomycetota</taxon>
        <taxon>Planctomycetia</taxon>
        <taxon>Planctomycetales</taxon>
        <taxon>Planctomycetaceae</taxon>
        <taxon>Thalassoglobus</taxon>
    </lineage>
</organism>
<sequence length="1165" mass="131446" precursor="true">MQLLRIARWCCAFTFWWTISSSSLLAQPDETPAPLSGVQDPSGTSVSREVIDALRSRIESSTDLSEENKKTALENLDKALLSLAAAKDFAAREKVAKEALESIPERRANLQAELDRAQKMSPETPSETLELPELEQALAVKNSELVQVQSRIDKLKAAIDERTQRQRTVKDRLVAIPTERSELQTELGRYAEVDQGNLLEMSKYLSLLAARQKLDAEPTALQEELALSNAEEANNMLRLEQQKELLRVEILKAEVAKYSQQVNRARRSNARNRLNLARDQANAAKESEEPWSDALAAVYARTAEIVQTELEVQTSQQEVERELADVDQQIASLKEEFKQLQSREDRTGTSQSFGIRLRQQRSLLPSPSVLRSEALMRNEDYEEAYLDFFDYREERNKLDEIEDEINPILGKVLANDNLDTEEREAISKEIRTAFLDQRDALNAVIVAFDKKIEGLESYDAAQNSFANLSEQFAEYIDERVLWIRSHDPISLKGLTSDVASLHVLTDRGNWNAFFDQIRGDFQKNPVLYFIALLLWTILLFTRRRQTRRILETGKKAASRLNLSMKPTVQSFLMTTSKAAVAGAPFLFLGWRLSNAFVIDSNPQAFNQFATLGKNLITVGCIVTFLEFVRNVSRPSGLGVAHFGWSKDACKVLNWQTNELIFFLVPLTLVIAILDAWKVVGDSETIVRLITICAYLILAAKLYRLTNPHNGVATMWSQPSSDGWLDRFLRIFHVLAIAFPIAMSLLTAMGFYYATHRITMDVLMTIAVFFLIVFSRAIMFRWLTLRQRRLALEESRLRRAAKTKAEEAGAAFASIAPETEEQKSNLAEVSSQTRRLLNTTLTIMSIFIIWNIWSDVLPALQYFDEWTLPGTDLGLPRLVSAVFVAALAATAAKNVPGLLEITLLEWLPLEKSSRYAIGAITQYLIAIFGVLLVSVQLEIGWEKVQWLAAALTFGLGFGLQEIFANFVSGLIILFEQPVRLGDIVTIDQISGSVTKIRIRATTITDWDRKEYIVPNREFITGKLLNWTLTDSTNRIVIEVGVAYGSDPELVQRIILKCAENHPRLLREPPPVVVMDRFADSSLNFTLRGYLPNLEFRLLTIHELHVAINNEFAKEGIEIPFPQRDLHIRSTVNLPVQNESQKPLEAPTAIPRSGVEVVDDAESNGEA</sequence>
<feature type="transmembrane region" description="Helical" evidence="9">
    <location>
        <begin position="659"/>
        <end position="679"/>
    </location>
</feature>
<dbReference type="AlphaFoldDB" id="A0A5C5WYK8"/>
<keyword evidence="7" id="KW-0175">Coiled coil</keyword>
<feature type="chain" id="PRO_5022829934" evidence="10">
    <location>
        <begin position="27"/>
        <end position="1165"/>
    </location>
</feature>
<dbReference type="GO" id="GO:0005886">
    <property type="term" value="C:plasma membrane"/>
    <property type="evidence" value="ECO:0007669"/>
    <property type="project" value="UniProtKB-SubCell"/>
</dbReference>
<evidence type="ECO:0000256" key="9">
    <source>
        <dbReference type="SAM" id="Phobius"/>
    </source>
</evidence>
<dbReference type="GO" id="GO:0008381">
    <property type="term" value="F:mechanosensitive monoatomic ion channel activity"/>
    <property type="evidence" value="ECO:0007669"/>
    <property type="project" value="UniProtKB-ARBA"/>
</dbReference>
<dbReference type="InterPro" id="IPR025692">
    <property type="entry name" value="MscS_IM_dom1"/>
</dbReference>
<accession>A0A5C5WYK8</accession>
<evidence type="ECO:0000256" key="5">
    <source>
        <dbReference type="ARBA" id="ARBA00022989"/>
    </source>
</evidence>
<dbReference type="RefSeq" id="WP_197441115.1">
    <property type="nucleotide sequence ID" value="NZ_SIHI01000002.1"/>
</dbReference>
<dbReference type="InterPro" id="IPR049278">
    <property type="entry name" value="MS_channel_C"/>
</dbReference>
<dbReference type="InterPro" id="IPR011066">
    <property type="entry name" value="MscS_channel_C_sf"/>
</dbReference>
<dbReference type="Pfam" id="PF12795">
    <property type="entry name" value="MscS_porin"/>
    <property type="match status" value="1"/>
</dbReference>
<keyword evidence="3" id="KW-1003">Cell membrane</keyword>
<feature type="coiled-coil region" evidence="7">
    <location>
        <begin position="229"/>
        <end position="287"/>
    </location>
</feature>
<dbReference type="InterPro" id="IPR023408">
    <property type="entry name" value="MscS_beta-dom_sf"/>
</dbReference>
<feature type="region of interest" description="Disordered" evidence="8">
    <location>
        <begin position="1135"/>
        <end position="1165"/>
    </location>
</feature>
<keyword evidence="5 9" id="KW-1133">Transmembrane helix</keyword>
<dbReference type="InterPro" id="IPR052702">
    <property type="entry name" value="MscS-like_channel"/>
</dbReference>
<proteinExistence type="inferred from homology"/>
<feature type="coiled-coil region" evidence="7">
    <location>
        <begin position="100"/>
        <end position="165"/>
    </location>
</feature>
<feature type="signal peptide" evidence="10">
    <location>
        <begin position="1"/>
        <end position="26"/>
    </location>
</feature>
<evidence type="ECO:0000313" key="15">
    <source>
        <dbReference type="EMBL" id="TWT55776.1"/>
    </source>
</evidence>
<feature type="transmembrane region" description="Helical" evidence="9">
    <location>
        <begin position="726"/>
        <end position="751"/>
    </location>
</feature>
<dbReference type="Proteomes" id="UP000317243">
    <property type="component" value="Unassembled WGS sequence"/>
</dbReference>
<feature type="domain" description="Mechanosensitive ion channel inner membrane" evidence="12">
    <location>
        <begin position="527"/>
        <end position="867"/>
    </location>
</feature>
<comment type="subcellular location">
    <subcellularLocation>
        <location evidence="1">Cell membrane</location>
        <topology evidence="1">Multi-pass membrane protein</topology>
    </subcellularLocation>
</comment>
<dbReference type="Gene3D" id="2.30.30.60">
    <property type="match status" value="1"/>
</dbReference>
<dbReference type="InterPro" id="IPR010920">
    <property type="entry name" value="LSM_dom_sf"/>
</dbReference>
<keyword evidence="6 9" id="KW-0472">Membrane</keyword>
<evidence type="ECO:0000256" key="1">
    <source>
        <dbReference type="ARBA" id="ARBA00004651"/>
    </source>
</evidence>
<dbReference type="Pfam" id="PF12794">
    <property type="entry name" value="MscS_TM"/>
    <property type="match status" value="1"/>
</dbReference>
<feature type="domain" description="Mechanosensitive ion channel MscS porin" evidence="13">
    <location>
        <begin position="58"/>
        <end position="284"/>
    </location>
</feature>
<protein>
    <submittedName>
        <fullName evidence="15">Miniconductance mechanosensitive channel MscM</fullName>
    </submittedName>
</protein>
<evidence type="ECO:0000259" key="14">
    <source>
        <dbReference type="Pfam" id="PF21082"/>
    </source>
</evidence>
<evidence type="ECO:0000259" key="11">
    <source>
        <dbReference type="Pfam" id="PF00924"/>
    </source>
</evidence>
<dbReference type="InterPro" id="IPR006685">
    <property type="entry name" value="MscS_channel_2nd"/>
</dbReference>
<evidence type="ECO:0000259" key="13">
    <source>
        <dbReference type="Pfam" id="PF12795"/>
    </source>
</evidence>
<dbReference type="EMBL" id="SIHI01000002">
    <property type="protein sequence ID" value="TWT55776.1"/>
    <property type="molecule type" value="Genomic_DNA"/>
</dbReference>
<feature type="domain" description="Mechanosensitive ion channel MscS C-terminal" evidence="14">
    <location>
        <begin position="1034"/>
        <end position="1117"/>
    </location>
</feature>
<dbReference type="InterPro" id="IPR024393">
    <property type="entry name" value="MscS_porin"/>
</dbReference>
<evidence type="ECO:0000256" key="10">
    <source>
        <dbReference type="SAM" id="SignalP"/>
    </source>
</evidence>
<feature type="compositionally biased region" description="Acidic residues" evidence="8">
    <location>
        <begin position="1155"/>
        <end position="1165"/>
    </location>
</feature>
<feature type="transmembrane region" description="Helical" evidence="9">
    <location>
        <begin position="835"/>
        <end position="852"/>
    </location>
</feature>
<dbReference type="Gene3D" id="1.10.287.1260">
    <property type="match status" value="1"/>
</dbReference>
<evidence type="ECO:0000256" key="6">
    <source>
        <dbReference type="ARBA" id="ARBA00023136"/>
    </source>
</evidence>
<dbReference type="SUPFAM" id="SSF50182">
    <property type="entry name" value="Sm-like ribonucleoproteins"/>
    <property type="match status" value="1"/>
</dbReference>
<feature type="coiled-coil region" evidence="7">
    <location>
        <begin position="316"/>
        <end position="343"/>
    </location>
</feature>
<keyword evidence="4 9" id="KW-0812">Transmembrane</keyword>
<dbReference type="SUPFAM" id="SSF82689">
    <property type="entry name" value="Mechanosensitive channel protein MscS (YggB), C-terminal domain"/>
    <property type="match status" value="1"/>
</dbReference>
<dbReference type="Gene3D" id="3.30.70.100">
    <property type="match status" value="1"/>
</dbReference>
<feature type="transmembrane region" description="Helical" evidence="9">
    <location>
        <begin position="945"/>
        <end position="973"/>
    </location>
</feature>